<keyword evidence="1" id="KW-0812">Transmembrane</keyword>
<comment type="caution">
    <text evidence="2">The sequence shown here is derived from an EMBL/GenBank/DDBJ whole genome shotgun (WGS) entry which is preliminary data.</text>
</comment>
<protein>
    <submittedName>
        <fullName evidence="2">Uncharacterized protein</fullName>
    </submittedName>
</protein>
<accession>X0VH03</accession>
<evidence type="ECO:0000256" key="1">
    <source>
        <dbReference type="SAM" id="Phobius"/>
    </source>
</evidence>
<sequence>MELIQQFIISMTLNFLLLVLMLPVIKELGFKIKCILFKRGVIIRFVDSNRQIYEYYVTKKIGTTVKMGGKQYFLNAKQSYFRKRIPVYTYVVDNSAPHDYIESENKEGIVKLNAQIFRDTIIMAETSGGDVLKKLFQYRYVFLLVMGIAIGVAILIVLVF</sequence>
<feature type="transmembrane region" description="Helical" evidence="1">
    <location>
        <begin position="6"/>
        <end position="25"/>
    </location>
</feature>
<organism evidence="2">
    <name type="scientific">marine sediment metagenome</name>
    <dbReference type="NCBI Taxonomy" id="412755"/>
    <lineage>
        <taxon>unclassified sequences</taxon>
        <taxon>metagenomes</taxon>
        <taxon>ecological metagenomes</taxon>
    </lineage>
</organism>
<reference evidence="2" key="1">
    <citation type="journal article" date="2014" name="Front. Microbiol.">
        <title>High frequency of phylogenetically diverse reductive dehalogenase-homologous genes in deep subseafloor sedimentary metagenomes.</title>
        <authorList>
            <person name="Kawai M."/>
            <person name="Futagami T."/>
            <person name="Toyoda A."/>
            <person name="Takaki Y."/>
            <person name="Nishi S."/>
            <person name="Hori S."/>
            <person name="Arai W."/>
            <person name="Tsubouchi T."/>
            <person name="Morono Y."/>
            <person name="Uchiyama I."/>
            <person name="Ito T."/>
            <person name="Fujiyama A."/>
            <person name="Inagaki F."/>
            <person name="Takami H."/>
        </authorList>
    </citation>
    <scope>NUCLEOTIDE SEQUENCE</scope>
    <source>
        <strain evidence="2">Expedition CK06-06</strain>
    </source>
</reference>
<feature type="transmembrane region" description="Helical" evidence="1">
    <location>
        <begin position="140"/>
        <end position="159"/>
    </location>
</feature>
<keyword evidence="1" id="KW-0472">Membrane</keyword>
<gene>
    <name evidence="2" type="ORF">S01H1_39113</name>
</gene>
<keyword evidence="1" id="KW-1133">Transmembrane helix</keyword>
<dbReference type="EMBL" id="BARS01024660">
    <property type="protein sequence ID" value="GAG10457.1"/>
    <property type="molecule type" value="Genomic_DNA"/>
</dbReference>
<feature type="non-terminal residue" evidence="2">
    <location>
        <position position="160"/>
    </location>
</feature>
<proteinExistence type="predicted"/>
<evidence type="ECO:0000313" key="2">
    <source>
        <dbReference type="EMBL" id="GAG10457.1"/>
    </source>
</evidence>
<dbReference type="AlphaFoldDB" id="X0VH03"/>
<name>X0VH03_9ZZZZ</name>